<dbReference type="PROSITE" id="PS51007">
    <property type="entry name" value="CYTC"/>
    <property type="match status" value="1"/>
</dbReference>
<dbReference type="PANTHER" id="PTHR33546">
    <property type="entry name" value="LARGE, MULTIFUNCTIONAL SECRETED PROTEIN-RELATED"/>
    <property type="match status" value="1"/>
</dbReference>
<sequence length="1033" mass="113777" precursor="true">MNVSAALFRTLVVLIITGQSVACGDFPELFNTEPLSDETLMSADEAAAKMKLPAGFRATAFAAEPDVQNPIAMSWDSKGRLWIAENYTYAQPSERFQLDLRDRVIILDGADGDQVKTRTVFTDNVQMLTGLEVGRDGVWLMCPPKLLFIPDRDHDDVPDNAGEVVLDGFEVAQANYHNFANGLKFGPDGWLYGRCGGSCPGRIGKPGAADHQRLAMEGGIWRYHPDTGQTEVLTTGTTNPWGHDWDEFGEMFFVNTVNGHLWHMIPGAHFVRPFTLDPNPRTYELIDFHADHWHFDTTGAWNQSRDGVANSFGGGHAHSGTMIYQGGRWPAPYDGKLFTLNFHGRRANQEILQPEGSGYVARHGEDFLIASDTWFRGMEMESGPDGNAFVLDWSDTGECHEHTGVHRTSGRIFKVSSTESRPMTTMPTGDLRDWSIDQLLDTIQQTNDWYVRQARLELTRRSAAGVDMTDAQAALKQSISQSKDQREQIQSMLTLHCIGGTDDSFLRDMLAHDSAHARSWAIRMLSQSWPIDDALGPAWVDPNLAASLKDQIQTWLPALQRIAKSDPAASVRLTLASTLQRLPVDLRSQLAMGLVTHASDADDHNLPLMIWYGLIPVGAESPGDLVPIAAQCELPTTLRLIARCLAEQMNESPQPIDDLLAAALKRNDVAFTAAVLAGIAEGVKGWQQAPKPSNWDRIAKIESAPIQSTVRELSVVFGDGRAIEELKQIALGKTDADSEIRLSALATLIQSEPDDLQQICQTLLRDARMNVLAAQGLSKFDVPEIGDSLVQNYRRFRAPQRPKIMSILVSRPSFAAAMLEGIRDGKIPRQDLSAYQVRQIHSMGDERLAKTVGQVWGEVRDTPQAKQQAIQTLKKTLTDDALAGADKTQGRALFAKTCQTCHKLYGEGAKVGPDLTGANRANMDYLLSNIVDPSAVVDKDFRMSILLLDDDRIVNGLVAAETDRTLTLQTATESLTIAKESITSRKITEKSPMPDGLLETLTQEQIRDLVGYLRHPSQVPLPAGVDGQGQTLP</sequence>
<dbReference type="AlphaFoldDB" id="A0A517NL72"/>
<evidence type="ECO:0000256" key="3">
    <source>
        <dbReference type="ARBA" id="ARBA00023004"/>
    </source>
</evidence>
<dbReference type="InterPro" id="IPR055557">
    <property type="entry name" value="DUF7133"/>
</dbReference>
<dbReference type="InterPro" id="IPR011041">
    <property type="entry name" value="Quinoprot_gluc/sorb_DH_b-prop"/>
</dbReference>
<dbReference type="GO" id="GO:0046872">
    <property type="term" value="F:metal ion binding"/>
    <property type="evidence" value="ECO:0007669"/>
    <property type="project" value="UniProtKB-KW"/>
</dbReference>
<dbReference type="InterPro" id="IPR036909">
    <property type="entry name" value="Cyt_c-like_dom_sf"/>
</dbReference>
<dbReference type="NCBIfam" id="TIGR02603">
    <property type="entry name" value="CxxCH_TIGR02603"/>
    <property type="match status" value="1"/>
</dbReference>
<dbReference type="SUPFAM" id="SSF48371">
    <property type="entry name" value="ARM repeat"/>
    <property type="match status" value="1"/>
</dbReference>
<dbReference type="GO" id="GO:0020037">
    <property type="term" value="F:heme binding"/>
    <property type="evidence" value="ECO:0007669"/>
    <property type="project" value="InterPro"/>
</dbReference>
<dbReference type="Proteomes" id="UP000318538">
    <property type="component" value="Chromosome"/>
</dbReference>
<dbReference type="EMBL" id="CP036525">
    <property type="protein sequence ID" value="QDT07887.1"/>
    <property type="molecule type" value="Genomic_DNA"/>
</dbReference>
<gene>
    <name evidence="7" type="ORF">K227x_63160</name>
</gene>
<keyword evidence="8" id="KW-1185">Reference proteome</keyword>
<protein>
    <submittedName>
        <fullName evidence="7">Cytochrome c</fullName>
    </submittedName>
</protein>
<dbReference type="Gene3D" id="1.10.760.10">
    <property type="entry name" value="Cytochrome c-like domain"/>
    <property type="match status" value="1"/>
</dbReference>
<dbReference type="GO" id="GO:0009055">
    <property type="term" value="F:electron transfer activity"/>
    <property type="evidence" value="ECO:0007669"/>
    <property type="project" value="InterPro"/>
</dbReference>
<dbReference type="InterPro" id="IPR009056">
    <property type="entry name" value="Cyt_c-like_dom"/>
</dbReference>
<dbReference type="InterPro" id="IPR016024">
    <property type="entry name" value="ARM-type_fold"/>
</dbReference>
<evidence type="ECO:0000259" key="6">
    <source>
        <dbReference type="PROSITE" id="PS51007"/>
    </source>
</evidence>
<dbReference type="OrthoDB" id="225269at2"/>
<dbReference type="InterPro" id="IPR011042">
    <property type="entry name" value="6-blade_b-propeller_TolB-like"/>
</dbReference>
<keyword evidence="3 4" id="KW-0408">Iron</keyword>
<feature type="chain" id="PRO_5022152681" evidence="5">
    <location>
        <begin position="23"/>
        <end position="1033"/>
    </location>
</feature>
<evidence type="ECO:0000313" key="8">
    <source>
        <dbReference type="Proteomes" id="UP000318538"/>
    </source>
</evidence>
<dbReference type="Pfam" id="PF23500">
    <property type="entry name" value="DUF7133"/>
    <property type="match status" value="1"/>
</dbReference>
<dbReference type="KEGG" id="rlc:K227x_63160"/>
<evidence type="ECO:0000256" key="4">
    <source>
        <dbReference type="PROSITE-ProRule" id="PRU00433"/>
    </source>
</evidence>
<keyword evidence="2 4" id="KW-0479">Metal-binding</keyword>
<evidence type="ECO:0000313" key="7">
    <source>
        <dbReference type="EMBL" id="QDT07887.1"/>
    </source>
</evidence>
<organism evidence="7 8">
    <name type="scientific">Rubripirellula lacrimiformis</name>
    <dbReference type="NCBI Taxonomy" id="1930273"/>
    <lineage>
        <taxon>Bacteria</taxon>
        <taxon>Pseudomonadati</taxon>
        <taxon>Planctomycetota</taxon>
        <taxon>Planctomycetia</taxon>
        <taxon>Pirellulales</taxon>
        <taxon>Pirellulaceae</taxon>
        <taxon>Rubripirellula</taxon>
    </lineage>
</organism>
<dbReference type="PANTHER" id="PTHR33546:SF1">
    <property type="entry name" value="LARGE, MULTIFUNCTIONAL SECRETED PROTEIN"/>
    <property type="match status" value="1"/>
</dbReference>
<evidence type="ECO:0000256" key="5">
    <source>
        <dbReference type="SAM" id="SignalP"/>
    </source>
</evidence>
<dbReference type="RefSeq" id="WP_145176478.1">
    <property type="nucleotide sequence ID" value="NZ_CP036525.1"/>
</dbReference>
<evidence type="ECO:0000256" key="2">
    <source>
        <dbReference type="ARBA" id="ARBA00022723"/>
    </source>
</evidence>
<evidence type="ECO:0000256" key="1">
    <source>
        <dbReference type="ARBA" id="ARBA00022617"/>
    </source>
</evidence>
<name>A0A517NL72_9BACT</name>
<dbReference type="SUPFAM" id="SSF50952">
    <property type="entry name" value="Soluble quinoprotein glucose dehydrogenase"/>
    <property type="match status" value="1"/>
</dbReference>
<proteinExistence type="predicted"/>
<keyword evidence="5" id="KW-0732">Signal</keyword>
<feature type="domain" description="Cytochrome c" evidence="6">
    <location>
        <begin position="885"/>
        <end position="1017"/>
    </location>
</feature>
<accession>A0A517NL72</accession>
<dbReference type="Pfam" id="PF13442">
    <property type="entry name" value="Cytochrome_CBB3"/>
    <property type="match status" value="1"/>
</dbReference>
<reference evidence="7 8" key="1">
    <citation type="submission" date="2019-02" db="EMBL/GenBank/DDBJ databases">
        <title>Deep-cultivation of Planctomycetes and their phenomic and genomic characterization uncovers novel biology.</title>
        <authorList>
            <person name="Wiegand S."/>
            <person name="Jogler M."/>
            <person name="Boedeker C."/>
            <person name="Pinto D."/>
            <person name="Vollmers J."/>
            <person name="Rivas-Marin E."/>
            <person name="Kohn T."/>
            <person name="Peeters S.H."/>
            <person name="Heuer A."/>
            <person name="Rast P."/>
            <person name="Oberbeckmann S."/>
            <person name="Bunk B."/>
            <person name="Jeske O."/>
            <person name="Meyerdierks A."/>
            <person name="Storesund J.E."/>
            <person name="Kallscheuer N."/>
            <person name="Luecker S."/>
            <person name="Lage O.M."/>
            <person name="Pohl T."/>
            <person name="Merkel B.J."/>
            <person name="Hornburger P."/>
            <person name="Mueller R.-W."/>
            <person name="Bruemmer F."/>
            <person name="Labrenz M."/>
            <person name="Spormann A.M."/>
            <person name="Op den Camp H."/>
            <person name="Overmann J."/>
            <person name="Amann R."/>
            <person name="Jetten M.S.M."/>
            <person name="Mascher T."/>
            <person name="Medema M.H."/>
            <person name="Devos D.P."/>
            <person name="Kaster A.-K."/>
            <person name="Ovreas L."/>
            <person name="Rohde M."/>
            <person name="Galperin M.Y."/>
            <person name="Jogler C."/>
        </authorList>
    </citation>
    <scope>NUCLEOTIDE SEQUENCE [LARGE SCALE GENOMIC DNA]</scope>
    <source>
        <strain evidence="7 8">K22_7</strain>
    </source>
</reference>
<dbReference type="InterPro" id="IPR013427">
    <property type="entry name" value="Haem-bd_dom_put"/>
</dbReference>
<dbReference type="Gene3D" id="2.120.10.30">
    <property type="entry name" value="TolB, C-terminal domain"/>
    <property type="match status" value="1"/>
</dbReference>
<dbReference type="NCBIfam" id="TIGR02604">
    <property type="entry name" value="Piru_Ver_Nterm"/>
    <property type="match status" value="1"/>
</dbReference>
<feature type="signal peptide" evidence="5">
    <location>
        <begin position="1"/>
        <end position="22"/>
    </location>
</feature>
<keyword evidence="1 4" id="KW-0349">Heme</keyword>
<dbReference type="SUPFAM" id="SSF46626">
    <property type="entry name" value="Cytochrome c"/>
    <property type="match status" value="1"/>
</dbReference>
<dbReference type="InterPro" id="IPR013428">
    <property type="entry name" value="Membrane-bound_put_N"/>
</dbReference>